<gene>
    <name evidence="1" type="ORF">LCGC14_0834170</name>
</gene>
<protein>
    <recommendedName>
        <fullName evidence="2">Rhamnosyl O-methyltransferase</fullName>
    </recommendedName>
</protein>
<feature type="non-terminal residue" evidence="1">
    <location>
        <position position="1"/>
    </location>
</feature>
<dbReference type="EMBL" id="LAZR01002407">
    <property type="protein sequence ID" value="KKN30438.1"/>
    <property type="molecule type" value="Genomic_DNA"/>
</dbReference>
<dbReference type="SUPFAM" id="SSF53335">
    <property type="entry name" value="S-adenosyl-L-methionine-dependent methyltransferases"/>
    <property type="match status" value="1"/>
</dbReference>
<reference evidence="1" key="1">
    <citation type="journal article" date="2015" name="Nature">
        <title>Complex archaea that bridge the gap between prokaryotes and eukaryotes.</title>
        <authorList>
            <person name="Spang A."/>
            <person name="Saw J.H."/>
            <person name="Jorgensen S.L."/>
            <person name="Zaremba-Niedzwiedzka K."/>
            <person name="Martijn J."/>
            <person name="Lind A.E."/>
            <person name="van Eijk R."/>
            <person name="Schleper C."/>
            <person name="Guy L."/>
            <person name="Ettema T.J."/>
        </authorList>
    </citation>
    <scope>NUCLEOTIDE SEQUENCE</scope>
</reference>
<evidence type="ECO:0000313" key="1">
    <source>
        <dbReference type="EMBL" id="KKN30438.1"/>
    </source>
</evidence>
<comment type="caution">
    <text evidence="1">The sequence shown here is derived from an EMBL/GenBank/DDBJ whole genome shotgun (WGS) entry which is preliminary data.</text>
</comment>
<proteinExistence type="predicted"/>
<dbReference type="InterPro" id="IPR029063">
    <property type="entry name" value="SAM-dependent_MTases_sf"/>
</dbReference>
<name>A0A0F9SMH5_9ZZZZ</name>
<evidence type="ECO:0008006" key="2">
    <source>
        <dbReference type="Google" id="ProtNLM"/>
    </source>
</evidence>
<accession>A0A0F9SMH5</accession>
<dbReference type="AlphaFoldDB" id="A0A0F9SMH5"/>
<organism evidence="1">
    <name type="scientific">marine sediment metagenome</name>
    <dbReference type="NCBI Taxonomy" id="412755"/>
    <lineage>
        <taxon>unclassified sequences</taxon>
        <taxon>metagenomes</taxon>
        <taxon>ecological metagenomes</taxon>
    </lineage>
</organism>
<sequence length="228" mass="25703">IIKTRIRQHIINIRDIFSVRIGIFNGRVMPNIKLSKGILNSEGFAFCALADYFKVDLIVESGICNGGSTIILGKYFTEIPIISIDLKTKMEAIIRTSIFHNITIINGDSNTLLPQIIDVFKDKRIVILIDGPKGIPAITLARKCLKNNNVMLVGIHDLFRNLYGVKKDDRVLFDSLKVNKFITDNNEFVEKFGYLDTNNDGTKHKLHDKYVYRGQGYGPTLGVMIKGN</sequence>
<dbReference type="Gene3D" id="3.40.50.150">
    <property type="entry name" value="Vaccinia Virus protein VP39"/>
    <property type="match status" value="1"/>
</dbReference>